<gene>
    <name evidence="1" type="ORF">TIFTF001_042075</name>
    <name evidence="2" type="ORF">TIFTF001_042077</name>
</gene>
<name>A0AA87ZJM7_FICCA</name>
<reference evidence="1" key="1">
    <citation type="submission" date="2023-07" db="EMBL/GenBank/DDBJ databases">
        <title>draft genome sequence of fig (Ficus carica).</title>
        <authorList>
            <person name="Takahashi T."/>
            <person name="Nishimura K."/>
        </authorList>
    </citation>
    <scope>NUCLEOTIDE SEQUENCE</scope>
</reference>
<evidence type="ECO:0000313" key="2">
    <source>
        <dbReference type="EMBL" id="GMN34572.1"/>
    </source>
</evidence>
<sequence>MAPAPEGAPANFCINIYTVFREDQDHDPNIKVPISIFNVPKSLTASKPDAYVPRLVGWDLSITCDLMQTYKLTEVKRLHKEFGSVSFERLVEILNKLVNSPIRASYGTFLDMDNESLACIVAVDGLFLFELLCCYGISQGDLVQSEFLLELVKSAGRRLARDTTLGDATVLENQIPILALNVLLIVEICSEVKLVTE</sequence>
<dbReference type="InterPro" id="IPR004158">
    <property type="entry name" value="DUF247_pln"/>
</dbReference>
<keyword evidence="3" id="KW-1185">Reference proteome</keyword>
<dbReference type="EMBL" id="BTGU01002135">
    <property type="protein sequence ID" value="GMN34549.1"/>
    <property type="molecule type" value="Genomic_DNA"/>
</dbReference>
<dbReference type="PANTHER" id="PTHR31549:SF23">
    <property type="entry name" value="OS03G0591600 PROTEIN"/>
    <property type="match status" value="1"/>
</dbReference>
<dbReference type="Proteomes" id="UP001187192">
    <property type="component" value="Unassembled WGS sequence"/>
</dbReference>
<dbReference type="Pfam" id="PF03140">
    <property type="entry name" value="DUF247"/>
    <property type="match status" value="1"/>
</dbReference>
<evidence type="ECO:0000313" key="1">
    <source>
        <dbReference type="EMBL" id="GMN34549.1"/>
    </source>
</evidence>
<dbReference type="EMBL" id="BTGU01002138">
    <property type="protein sequence ID" value="GMN34572.1"/>
    <property type="molecule type" value="Genomic_DNA"/>
</dbReference>
<accession>A0AA87ZJM7</accession>
<comment type="caution">
    <text evidence="1">The sequence shown here is derived from an EMBL/GenBank/DDBJ whole genome shotgun (WGS) entry which is preliminary data.</text>
</comment>
<dbReference type="AlphaFoldDB" id="A0AA87ZJM7"/>
<dbReference type="PANTHER" id="PTHR31549">
    <property type="entry name" value="PROTEIN, PUTATIVE (DUF247)-RELATED-RELATED"/>
    <property type="match status" value="1"/>
</dbReference>
<protein>
    <submittedName>
        <fullName evidence="1">Uncharacterized protein</fullName>
    </submittedName>
</protein>
<proteinExistence type="predicted"/>
<organism evidence="1 3">
    <name type="scientific">Ficus carica</name>
    <name type="common">Common fig</name>
    <dbReference type="NCBI Taxonomy" id="3494"/>
    <lineage>
        <taxon>Eukaryota</taxon>
        <taxon>Viridiplantae</taxon>
        <taxon>Streptophyta</taxon>
        <taxon>Embryophyta</taxon>
        <taxon>Tracheophyta</taxon>
        <taxon>Spermatophyta</taxon>
        <taxon>Magnoliopsida</taxon>
        <taxon>eudicotyledons</taxon>
        <taxon>Gunneridae</taxon>
        <taxon>Pentapetalae</taxon>
        <taxon>rosids</taxon>
        <taxon>fabids</taxon>
        <taxon>Rosales</taxon>
        <taxon>Moraceae</taxon>
        <taxon>Ficeae</taxon>
        <taxon>Ficus</taxon>
    </lineage>
</organism>
<evidence type="ECO:0000313" key="3">
    <source>
        <dbReference type="Proteomes" id="UP001187192"/>
    </source>
</evidence>